<dbReference type="Proteomes" id="UP000043763">
    <property type="component" value="Unassembled WGS sequence"/>
</dbReference>
<dbReference type="EMBL" id="CVLB01000001">
    <property type="protein sequence ID" value="CRF32704.1"/>
    <property type="molecule type" value="Genomic_DNA"/>
</dbReference>
<dbReference type="RefSeq" id="WP_048594149.1">
    <property type="nucleotide sequence ID" value="NZ_CVLB01000001.1"/>
</dbReference>
<feature type="chain" id="PRO_5005194585" description="DUF4836 domain-containing protein" evidence="1">
    <location>
        <begin position="22"/>
        <end position="503"/>
    </location>
</feature>
<evidence type="ECO:0000256" key="1">
    <source>
        <dbReference type="SAM" id="SignalP"/>
    </source>
</evidence>
<feature type="signal peptide" evidence="1">
    <location>
        <begin position="1"/>
        <end position="21"/>
    </location>
</feature>
<keyword evidence="3" id="KW-1185">Reference proteome</keyword>
<gene>
    <name evidence="2" type="ORF">BRSU_0971</name>
</gene>
<dbReference type="AlphaFoldDB" id="A0A0G4K5S9"/>
<name>A0A0G4K5S9_9SPIR</name>
<evidence type="ECO:0000313" key="2">
    <source>
        <dbReference type="EMBL" id="CRF32704.1"/>
    </source>
</evidence>
<accession>A0A0G4K5S9</accession>
<protein>
    <recommendedName>
        <fullName evidence="4">DUF4836 domain-containing protein</fullName>
    </recommendedName>
</protein>
<reference evidence="3" key="1">
    <citation type="submission" date="2015-04" db="EMBL/GenBank/DDBJ databases">
        <authorList>
            <person name="Mushtaq Mamoona"/>
        </authorList>
    </citation>
    <scope>NUCLEOTIDE SEQUENCE [LARGE SCALE GENOMIC DNA]</scope>
    <source>
        <strain evidence="3">AN4859/03</strain>
    </source>
</reference>
<keyword evidence="1" id="KW-0732">Signal</keyword>
<evidence type="ECO:0000313" key="3">
    <source>
        <dbReference type="Proteomes" id="UP000043763"/>
    </source>
</evidence>
<sequence>MNRVVSLILLFLLTLSTLTYAVDKKYIPNNVDSVFSINAGTMAEKGEINLQDIFNKFFMQQYADRYLEYRDDNFVAEVMTNRLNDYIDFSKTSRIVFFNGYQQMTLLFDVKDITELDKLMIKMASQEDKLVTVAENAAYRYLALDEYNLISWNKEIFSVTLKLKDNYWYNEELNKDDITNIANYVFINNTPLEDEKFLALENETNDSYVWANLSLLADENSDFAKFLFGRSYEGIPKEAYKDAIITTKINFNNGDAQVLLDSYTPNYPYDSLLLKKELADNIYSFVDGENNYGFLSLAFNSKELSSYLKNIMGDMNGLPLKEELKALEENGIDAYKFIELFGGDIFVSVWDDPNADTDESPALLISASITDTDAVKVILQAFAEDVTDDIYTIGGHLCYIKDSILYISDNSNVIDSIINGEKPATTLSSDKVEIAKNNTIALYLEFNSNLSLYGIGDEYTETFESVHLTSNILENNHTQMLLKVNTRDKEKNSLSIIKSFLGL</sequence>
<proteinExistence type="predicted"/>
<organism evidence="2 3">
    <name type="scientific">Brachyspira suanatina</name>
    <dbReference type="NCBI Taxonomy" id="381802"/>
    <lineage>
        <taxon>Bacteria</taxon>
        <taxon>Pseudomonadati</taxon>
        <taxon>Spirochaetota</taxon>
        <taxon>Spirochaetia</taxon>
        <taxon>Brachyspirales</taxon>
        <taxon>Brachyspiraceae</taxon>
        <taxon>Brachyspira</taxon>
    </lineage>
</organism>
<evidence type="ECO:0008006" key="4">
    <source>
        <dbReference type="Google" id="ProtNLM"/>
    </source>
</evidence>